<dbReference type="EMBL" id="FONW01000001">
    <property type="protein sequence ID" value="SFE63942.1"/>
    <property type="molecule type" value="Genomic_DNA"/>
</dbReference>
<dbReference type="EMBL" id="SNWI01000002">
    <property type="protein sequence ID" value="TDO03803.1"/>
    <property type="molecule type" value="Genomic_DNA"/>
</dbReference>
<protein>
    <submittedName>
        <fullName evidence="2">Putative OsmC-like protein</fullName>
    </submittedName>
</protein>
<dbReference type="Proteomes" id="UP000294848">
    <property type="component" value="Unassembled WGS sequence"/>
</dbReference>
<dbReference type="Gene3D" id="3.30.300.20">
    <property type="match status" value="1"/>
</dbReference>
<dbReference type="Pfam" id="PF02566">
    <property type="entry name" value="OsmC"/>
    <property type="match status" value="1"/>
</dbReference>
<evidence type="ECO:0000313" key="1">
    <source>
        <dbReference type="EMBL" id="SFE63942.1"/>
    </source>
</evidence>
<gene>
    <name evidence="2" type="ORF">DET52_102138</name>
    <name evidence="1" type="ORF">SAMN05216283_101622</name>
</gene>
<dbReference type="AlphaFoldDB" id="A0A1I2C720"/>
<name>A0A1I2C720_9BACT</name>
<dbReference type="InterPro" id="IPR003718">
    <property type="entry name" value="OsmC/Ohr_fam"/>
</dbReference>
<dbReference type="InterPro" id="IPR052924">
    <property type="entry name" value="OsmC/Ohr_hydroprdx_reductase"/>
</dbReference>
<dbReference type="PANTHER" id="PTHR35368:SF1">
    <property type="entry name" value="HYDROPEROXIDE REDUCTASE"/>
    <property type="match status" value="1"/>
</dbReference>
<evidence type="ECO:0000313" key="4">
    <source>
        <dbReference type="Proteomes" id="UP000294848"/>
    </source>
</evidence>
<dbReference type="InterPro" id="IPR015946">
    <property type="entry name" value="KH_dom-like_a/b"/>
</dbReference>
<proteinExistence type="predicted"/>
<sequence length="149" mass="16407">METLQDQIIDFNVASTTKSNSVAEIKVRQFNVLIDEPSQLGGTDQAPNPVEYILTGLAGCMHILGFKVAQELEMELTDLKINITGQLNPMKLFGMPTEDRAGYQGISISLQPETNADAQTVEQWKSIMAERSPVLDNLSRETPVEVKLG</sequence>
<evidence type="ECO:0000313" key="3">
    <source>
        <dbReference type="Proteomes" id="UP000198964"/>
    </source>
</evidence>
<dbReference type="PANTHER" id="PTHR35368">
    <property type="entry name" value="HYDROPEROXIDE REDUCTASE"/>
    <property type="match status" value="1"/>
</dbReference>
<reference evidence="1 3" key="1">
    <citation type="submission" date="2016-10" db="EMBL/GenBank/DDBJ databases">
        <authorList>
            <person name="de Groot N.N."/>
        </authorList>
    </citation>
    <scope>NUCLEOTIDE SEQUENCE [LARGE SCALE GENOMIC DNA]</scope>
    <source>
        <strain evidence="1 3">CGMCC 1.9156</strain>
    </source>
</reference>
<organism evidence="1 3">
    <name type="scientific">Sunxiuqinia elliptica</name>
    <dbReference type="NCBI Taxonomy" id="655355"/>
    <lineage>
        <taxon>Bacteria</taxon>
        <taxon>Pseudomonadati</taxon>
        <taxon>Bacteroidota</taxon>
        <taxon>Bacteroidia</taxon>
        <taxon>Marinilabiliales</taxon>
        <taxon>Prolixibacteraceae</taxon>
        <taxon>Sunxiuqinia</taxon>
    </lineage>
</organism>
<dbReference type="OrthoDB" id="9791538at2"/>
<dbReference type="InterPro" id="IPR036102">
    <property type="entry name" value="OsmC/Ohrsf"/>
</dbReference>
<accession>A0A1I2C720</accession>
<reference evidence="2 4" key="2">
    <citation type="submission" date="2019-03" db="EMBL/GenBank/DDBJ databases">
        <title>Freshwater and sediment microbial communities from various areas in North America, analyzing microbe dynamics in response to fracking.</title>
        <authorList>
            <person name="Lamendella R."/>
        </authorList>
    </citation>
    <scope>NUCLEOTIDE SEQUENCE [LARGE SCALE GENOMIC DNA]</scope>
    <source>
        <strain evidence="2 4">114D</strain>
    </source>
</reference>
<dbReference type="STRING" id="655355.SAMN05216283_101622"/>
<evidence type="ECO:0000313" key="2">
    <source>
        <dbReference type="EMBL" id="TDO03803.1"/>
    </source>
</evidence>
<dbReference type="SUPFAM" id="SSF82784">
    <property type="entry name" value="OsmC-like"/>
    <property type="match status" value="1"/>
</dbReference>
<keyword evidence="3" id="KW-1185">Reference proteome</keyword>
<dbReference type="RefSeq" id="WP_093918343.1">
    <property type="nucleotide sequence ID" value="NZ_FONW01000001.1"/>
</dbReference>
<dbReference type="Proteomes" id="UP000198964">
    <property type="component" value="Unassembled WGS sequence"/>
</dbReference>